<dbReference type="OrthoDB" id="287850at2157"/>
<dbReference type="HOGENOM" id="CLU_070764_7_1_2"/>
<dbReference type="Gene3D" id="3.40.109.10">
    <property type="entry name" value="NADH Oxidase"/>
    <property type="match status" value="1"/>
</dbReference>
<evidence type="ECO:0000313" key="5">
    <source>
        <dbReference type="Proteomes" id="UP000001901"/>
    </source>
</evidence>
<dbReference type="AlphaFoldDB" id="D2RG09"/>
<sequence>MPYEHRLEAIFTRVSIRRFKPDPVPEDVIKVILEAGNAAPSAGNLQARDFIVVRDENTKLKLAKAALKQMFIAEAPVVIVVCANYPRSMRVYGERGRLYAEQDATAAIENILLAAHMLGLGAVWVGAFDEVEVMEILGIPDYARPMAIVPIGYPAEKPKRRERYPIEYLTHWEKW</sequence>
<dbReference type="RefSeq" id="WP_012939570.1">
    <property type="nucleotide sequence ID" value="NC_013741.1"/>
</dbReference>
<dbReference type="Pfam" id="PF00881">
    <property type="entry name" value="Nitroreductase"/>
    <property type="match status" value="1"/>
</dbReference>
<proteinExistence type="inferred from homology"/>
<dbReference type="KEGG" id="apo:Arcpr_0163"/>
<comment type="similarity">
    <text evidence="1">Belongs to the nitroreductase family.</text>
</comment>
<evidence type="ECO:0000313" key="4">
    <source>
        <dbReference type="EMBL" id="ADB57234.1"/>
    </source>
</evidence>
<dbReference type="PANTHER" id="PTHR43673">
    <property type="entry name" value="NAD(P)H NITROREDUCTASE YDGI-RELATED"/>
    <property type="match status" value="1"/>
</dbReference>
<dbReference type="eggNOG" id="arCOG00288">
    <property type="taxonomic scope" value="Archaea"/>
</dbReference>
<keyword evidence="5" id="KW-1185">Reference proteome</keyword>
<organism evidence="4 5">
    <name type="scientific">Archaeoglobus profundus (strain DSM 5631 / JCM 9629 / NBRC 100127 / Av18)</name>
    <dbReference type="NCBI Taxonomy" id="572546"/>
    <lineage>
        <taxon>Archaea</taxon>
        <taxon>Methanobacteriati</taxon>
        <taxon>Methanobacteriota</taxon>
        <taxon>Archaeoglobi</taxon>
        <taxon>Archaeoglobales</taxon>
        <taxon>Archaeoglobaceae</taxon>
        <taxon>Archaeoglobus</taxon>
    </lineage>
</organism>
<dbReference type="PANTHER" id="PTHR43673:SF10">
    <property type="entry name" value="NADH DEHYDROGENASE_NAD(P)H NITROREDUCTASE XCC3605-RELATED"/>
    <property type="match status" value="1"/>
</dbReference>
<protein>
    <submittedName>
        <fullName evidence="4">Nitroreductase</fullName>
    </submittedName>
</protein>
<dbReference type="PaxDb" id="572546-Arcpr_0163"/>
<reference evidence="4 5" key="1">
    <citation type="journal article" date="2010" name="Stand. Genomic Sci.">
        <title>Complete genome sequence of Archaeoglobus profundus type strain (AV18).</title>
        <authorList>
            <person name="von Jan M."/>
            <person name="Lapidus A."/>
            <person name="Del Rio T.G."/>
            <person name="Copeland A."/>
            <person name="Tice H."/>
            <person name="Cheng J.F."/>
            <person name="Lucas S."/>
            <person name="Chen F."/>
            <person name="Nolan M."/>
            <person name="Goodwin L."/>
            <person name="Han C."/>
            <person name="Pitluck S."/>
            <person name="Liolios K."/>
            <person name="Ivanova N."/>
            <person name="Mavromatis K."/>
            <person name="Ovchinnikova G."/>
            <person name="Chertkov O."/>
            <person name="Pati A."/>
            <person name="Chen A."/>
            <person name="Palaniappan K."/>
            <person name="Land M."/>
            <person name="Hauser L."/>
            <person name="Chang Y.J."/>
            <person name="Jeffries C.D."/>
            <person name="Saunders E."/>
            <person name="Brettin T."/>
            <person name="Detter J.C."/>
            <person name="Chain P."/>
            <person name="Eichinger K."/>
            <person name="Huber H."/>
            <person name="Spring S."/>
            <person name="Rohde M."/>
            <person name="Goker M."/>
            <person name="Wirth R."/>
            <person name="Woyke T."/>
            <person name="Bristow J."/>
            <person name="Eisen J.A."/>
            <person name="Markowitz V."/>
            <person name="Hugenholtz P."/>
            <person name="Kyrpides N.C."/>
            <person name="Klenk H.P."/>
        </authorList>
    </citation>
    <scope>NUCLEOTIDE SEQUENCE [LARGE SCALE GENOMIC DNA]</scope>
    <source>
        <strain evidence="5">DSM 5631 / JCM 9629 / NBRC 100127 / Av18</strain>
    </source>
</reference>
<evidence type="ECO:0000256" key="2">
    <source>
        <dbReference type="ARBA" id="ARBA00023002"/>
    </source>
</evidence>
<gene>
    <name evidence="4" type="ordered locus">Arcpr_0163</name>
</gene>
<dbReference type="InterPro" id="IPR000415">
    <property type="entry name" value="Nitroreductase-like"/>
</dbReference>
<accession>D2RG09</accession>
<keyword evidence="2" id="KW-0560">Oxidoreductase</keyword>
<dbReference type="SUPFAM" id="SSF55469">
    <property type="entry name" value="FMN-dependent nitroreductase-like"/>
    <property type="match status" value="1"/>
</dbReference>
<feature type="domain" description="Nitroreductase" evidence="3">
    <location>
        <begin position="67"/>
        <end position="153"/>
    </location>
</feature>
<dbReference type="EMBL" id="CP001857">
    <property type="protein sequence ID" value="ADB57234.1"/>
    <property type="molecule type" value="Genomic_DNA"/>
</dbReference>
<dbReference type="STRING" id="572546.Arcpr_0163"/>
<dbReference type="Proteomes" id="UP000001901">
    <property type="component" value="Chromosome"/>
</dbReference>
<evidence type="ECO:0000256" key="1">
    <source>
        <dbReference type="ARBA" id="ARBA00007118"/>
    </source>
</evidence>
<dbReference type="InterPro" id="IPR029479">
    <property type="entry name" value="Nitroreductase"/>
</dbReference>
<evidence type="ECO:0000259" key="3">
    <source>
        <dbReference type="Pfam" id="PF00881"/>
    </source>
</evidence>
<name>D2RG09_ARCPA</name>
<dbReference type="GO" id="GO:0016491">
    <property type="term" value="F:oxidoreductase activity"/>
    <property type="evidence" value="ECO:0007669"/>
    <property type="project" value="UniProtKB-KW"/>
</dbReference>
<dbReference type="GeneID" id="8738812"/>